<feature type="transmembrane region" description="Helical" evidence="1">
    <location>
        <begin position="42"/>
        <end position="62"/>
    </location>
</feature>
<comment type="caution">
    <text evidence="2">The sequence shown here is derived from an EMBL/GenBank/DDBJ whole genome shotgun (WGS) entry which is preliminary data.</text>
</comment>
<feature type="transmembrane region" description="Helical" evidence="1">
    <location>
        <begin position="69"/>
        <end position="91"/>
    </location>
</feature>
<evidence type="ECO:0000313" key="2">
    <source>
        <dbReference type="EMBL" id="TYR74479.1"/>
    </source>
</evidence>
<proteinExistence type="predicted"/>
<keyword evidence="1" id="KW-1133">Transmembrane helix</keyword>
<dbReference type="Proteomes" id="UP000323317">
    <property type="component" value="Unassembled WGS sequence"/>
</dbReference>
<dbReference type="RefSeq" id="WP_148947308.1">
    <property type="nucleotide sequence ID" value="NZ_VTEH01000011.1"/>
</dbReference>
<name>A0A5D4KC76_9BACI</name>
<keyword evidence="1" id="KW-0812">Transmembrane</keyword>
<evidence type="ECO:0000256" key="1">
    <source>
        <dbReference type="SAM" id="Phobius"/>
    </source>
</evidence>
<protein>
    <submittedName>
        <fullName evidence="2">Uncharacterized protein</fullName>
    </submittedName>
</protein>
<organism evidence="2 3">
    <name type="scientific">Rossellomorea vietnamensis</name>
    <dbReference type="NCBI Taxonomy" id="218284"/>
    <lineage>
        <taxon>Bacteria</taxon>
        <taxon>Bacillati</taxon>
        <taxon>Bacillota</taxon>
        <taxon>Bacilli</taxon>
        <taxon>Bacillales</taxon>
        <taxon>Bacillaceae</taxon>
        <taxon>Rossellomorea</taxon>
    </lineage>
</organism>
<gene>
    <name evidence="2" type="ORF">FZC79_13440</name>
</gene>
<reference evidence="2 3" key="1">
    <citation type="submission" date="2019-08" db="EMBL/GenBank/DDBJ databases">
        <title>Bacillus genomes from the desert of Cuatro Cienegas, Coahuila.</title>
        <authorList>
            <person name="Olmedo-Alvarez G."/>
        </authorList>
    </citation>
    <scope>NUCLEOTIDE SEQUENCE [LARGE SCALE GENOMIC DNA]</scope>
    <source>
        <strain evidence="2 3">CH40_1T</strain>
    </source>
</reference>
<sequence>MNFLLFILSIFVLLFALRKVSMIKYSKRHSVFKDVQQNAKSLLWGVLVISAIIFIPYQIWVLTGEPQNFGAVYIIGGTALLTIALSFIFYYKSAVRYN</sequence>
<keyword evidence="1" id="KW-0472">Membrane</keyword>
<evidence type="ECO:0000313" key="3">
    <source>
        <dbReference type="Proteomes" id="UP000323317"/>
    </source>
</evidence>
<dbReference type="EMBL" id="VTEH01000011">
    <property type="protein sequence ID" value="TYR74479.1"/>
    <property type="molecule type" value="Genomic_DNA"/>
</dbReference>
<accession>A0A5D4KC76</accession>
<dbReference type="AlphaFoldDB" id="A0A5D4KC76"/>